<name>A0A4P6XJ27_9ASCO</name>
<dbReference type="EMBL" id="CP034457">
    <property type="protein sequence ID" value="QBM87170.1"/>
    <property type="molecule type" value="Genomic_DNA"/>
</dbReference>
<dbReference type="AlphaFoldDB" id="A0A4P6XJ27"/>
<evidence type="ECO:0000259" key="2">
    <source>
        <dbReference type="Pfam" id="PF24800"/>
    </source>
</evidence>
<evidence type="ECO:0000313" key="4">
    <source>
        <dbReference type="Proteomes" id="UP000292447"/>
    </source>
</evidence>
<gene>
    <name evidence="3" type="ORF">METSCH_B03690</name>
</gene>
<keyword evidence="1" id="KW-0812">Transmembrane</keyword>
<keyword evidence="4" id="KW-1185">Reference proteome</keyword>
<dbReference type="Pfam" id="PF24800">
    <property type="entry name" value="DUF7702"/>
    <property type="match status" value="1"/>
</dbReference>
<feature type="transmembrane region" description="Helical" evidence="1">
    <location>
        <begin position="168"/>
        <end position="190"/>
    </location>
</feature>
<feature type="transmembrane region" description="Helical" evidence="1">
    <location>
        <begin position="242"/>
        <end position="262"/>
    </location>
</feature>
<proteinExistence type="predicted"/>
<feature type="transmembrane region" description="Helical" evidence="1">
    <location>
        <begin position="12"/>
        <end position="32"/>
    </location>
</feature>
<keyword evidence="1" id="KW-0472">Membrane</keyword>
<organism evidence="3 4">
    <name type="scientific">Metschnikowia aff. pulcherrima</name>
    <dbReference type="NCBI Taxonomy" id="2163413"/>
    <lineage>
        <taxon>Eukaryota</taxon>
        <taxon>Fungi</taxon>
        <taxon>Dikarya</taxon>
        <taxon>Ascomycota</taxon>
        <taxon>Saccharomycotina</taxon>
        <taxon>Pichiomycetes</taxon>
        <taxon>Metschnikowiaceae</taxon>
        <taxon>Metschnikowia</taxon>
    </lineage>
</organism>
<protein>
    <recommendedName>
        <fullName evidence="2">DUF7702 domain-containing protein</fullName>
    </recommendedName>
</protein>
<accession>A0A4P6XJ27</accession>
<reference evidence="4" key="1">
    <citation type="submission" date="2019-03" db="EMBL/GenBank/DDBJ databases">
        <title>Snf2 controls pulcherriminic acid biosynthesis and connects pigmentation and antifungal activity of the yeast Metschnikowia pulcherrima.</title>
        <authorList>
            <person name="Gore-Lloyd D."/>
            <person name="Sumann I."/>
            <person name="Brachmann A.O."/>
            <person name="Schneeberger K."/>
            <person name="Ortiz-Merino R.A."/>
            <person name="Moreno-Beltran M."/>
            <person name="Schlaefli M."/>
            <person name="Kirner P."/>
            <person name="Santos Kron A."/>
            <person name="Wolfe K.H."/>
            <person name="Piel J."/>
            <person name="Ahrens C.H."/>
            <person name="Henk D."/>
            <person name="Freimoser F.M."/>
        </authorList>
    </citation>
    <scope>NUCLEOTIDE SEQUENCE [LARGE SCALE GENOMIC DNA]</scope>
    <source>
        <strain evidence="4">APC 1.2</strain>
    </source>
</reference>
<keyword evidence="1" id="KW-1133">Transmembrane helix</keyword>
<dbReference type="InterPro" id="IPR056119">
    <property type="entry name" value="DUF7702"/>
</dbReference>
<evidence type="ECO:0000313" key="3">
    <source>
        <dbReference type="EMBL" id="QBM87170.1"/>
    </source>
</evidence>
<feature type="transmembrane region" description="Helical" evidence="1">
    <location>
        <begin position="202"/>
        <end position="222"/>
    </location>
</feature>
<dbReference type="PANTHER" id="PTHR42109:SF2">
    <property type="entry name" value="INTEGRAL MEMBRANE PROTEIN"/>
    <property type="match status" value="1"/>
</dbReference>
<evidence type="ECO:0000256" key="1">
    <source>
        <dbReference type="SAM" id="Phobius"/>
    </source>
</evidence>
<sequence length="290" mass="32855">MSGFVSPSSGIAASVYLALYTIFLGFMTYVVINRGLKTLFTFIFVFCLLRFGGQLCGLVYATLDPTHYNWLIAYLVLQAEGYFTLILTCFRFTCKAQVEEHGQSWVMHSGPRTLLLGKFNISWMRLFHFILLPANAFLIAGGSLTANMDPYDRESYHLTINTAKGLRTAGQVIFLLMTIILIALNAYVFMKERIRNRTTTSVMIAGPFLIVRGIFGILSIFIDDMNYYELTNYTSNGVNKDLVIYEYVLATTMEFLTAVVLMTRYFAREPVKQELIGDEKSSSLSFKNLT</sequence>
<feature type="transmembrane region" description="Helical" evidence="1">
    <location>
        <begin position="68"/>
        <end position="90"/>
    </location>
</feature>
<feature type="domain" description="DUF7702" evidence="2">
    <location>
        <begin position="15"/>
        <end position="261"/>
    </location>
</feature>
<feature type="transmembrane region" description="Helical" evidence="1">
    <location>
        <begin position="126"/>
        <end position="148"/>
    </location>
</feature>
<feature type="transmembrane region" description="Helical" evidence="1">
    <location>
        <begin position="39"/>
        <end position="62"/>
    </location>
</feature>
<dbReference type="Proteomes" id="UP000292447">
    <property type="component" value="Chromosome II"/>
</dbReference>
<dbReference type="PANTHER" id="PTHR42109">
    <property type="entry name" value="UNPLACED GENOMIC SCAFFOLD UM_SCAF_CONTIG_1.265, WHOLE GENOME SHOTGUN SEQUENCE"/>
    <property type="match status" value="1"/>
</dbReference>